<dbReference type="InterPro" id="IPR005900">
    <property type="entry name" value="6-phosphogluconolactonase_DevB"/>
</dbReference>
<dbReference type="EC" id="3.1.1.31" evidence="5 7"/>
<evidence type="ECO:0000256" key="3">
    <source>
        <dbReference type="ARBA" id="ARBA00004961"/>
    </source>
</evidence>
<dbReference type="PANTHER" id="PTHR11054">
    <property type="entry name" value="6-PHOSPHOGLUCONOLACTONASE"/>
    <property type="match status" value="1"/>
</dbReference>
<evidence type="ECO:0000259" key="8">
    <source>
        <dbReference type="Pfam" id="PF01182"/>
    </source>
</evidence>
<accession>A0ABT1W411</accession>
<name>A0ABT1W411_9PROT</name>
<dbReference type="PANTHER" id="PTHR11054:SF0">
    <property type="entry name" value="6-PHOSPHOGLUCONOLACTONASE"/>
    <property type="match status" value="1"/>
</dbReference>
<comment type="pathway">
    <text evidence="3 7">Carbohydrate degradation; pentose phosphate pathway; D-ribulose 5-phosphate from D-glucose 6-phosphate (oxidative stage): step 2/3.</text>
</comment>
<evidence type="ECO:0000256" key="5">
    <source>
        <dbReference type="ARBA" id="ARBA00013198"/>
    </source>
</evidence>
<keyword evidence="7 9" id="KW-0378">Hydrolase</keyword>
<comment type="caution">
    <text evidence="9">The sequence shown here is derived from an EMBL/GenBank/DDBJ whole genome shotgun (WGS) entry which is preliminary data.</text>
</comment>
<keyword evidence="10" id="KW-1185">Reference proteome</keyword>
<dbReference type="GO" id="GO:0017057">
    <property type="term" value="F:6-phosphogluconolactonase activity"/>
    <property type="evidence" value="ECO:0007669"/>
    <property type="project" value="UniProtKB-EC"/>
</dbReference>
<evidence type="ECO:0000313" key="9">
    <source>
        <dbReference type="EMBL" id="MCQ8277610.1"/>
    </source>
</evidence>
<comment type="function">
    <text evidence="2 7">Hydrolysis of 6-phosphogluconolactone to 6-phosphogluconate.</text>
</comment>
<reference evidence="9 10" key="1">
    <citation type="submission" date="2022-06" db="EMBL/GenBank/DDBJ databases">
        <title>Endosaccharibacter gen. nov., sp. nov., endophytic bacteria isolated from sugarcane.</title>
        <authorList>
            <person name="Pitiwittayakul N."/>
            <person name="Yukphan P."/>
            <person name="Charoenyingcharoen P."/>
            <person name="Tanasupawat S."/>
        </authorList>
    </citation>
    <scope>NUCLEOTIDE SEQUENCE [LARGE SCALE GENOMIC DNA]</scope>
    <source>
        <strain evidence="9 10">KSS8</strain>
    </source>
</reference>
<comment type="similarity">
    <text evidence="4 7">Belongs to the glucosamine/galactosamine-6-phosphate isomerase family. 6-phosphogluconolactonase subfamily.</text>
</comment>
<sequence length="246" mass="26142">MPTDAPNGRVDIATDAEAVAQRAASLIAEKVRGSSGPFVIALSGGSTPKRLYQILASDYADLPWDRMQLVFGDERFVPADDSSSNYRMVSEALLSKVDVPSANVHPMPTDGTPADAALRYQGILQRIHGSDTLQPGKPLFDIVLLGLGENGHTASLFPGTDVLNERKAWVGSCTPLDAPHDRLTLTYPAIQSSRLVMFLVAGAGKAEIVAKVRGGDAAQPSTQIRTDGELLWLLDKAAAGERDHAG</sequence>
<evidence type="ECO:0000256" key="6">
    <source>
        <dbReference type="ARBA" id="ARBA00020337"/>
    </source>
</evidence>
<dbReference type="CDD" id="cd01400">
    <property type="entry name" value="6PGL"/>
    <property type="match status" value="1"/>
</dbReference>
<evidence type="ECO:0000256" key="1">
    <source>
        <dbReference type="ARBA" id="ARBA00000832"/>
    </source>
</evidence>
<dbReference type="SUPFAM" id="SSF100950">
    <property type="entry name" value="NagB/RpiA/CoA transferase-like"/>
    <property type="match status" value="1"/>
</dbReference>
<evidence type="ECO:0000256" key="2">
    <source>
        <dbReference type="ARBA" id="ARBA00002681"/>
    </source>
</evidence>
<dbReference type="Proteomes" id="UP001524587">
    <property type="component" value="Unassembled WGS sequence"/>
</dbReference>
<feature type="domain" description="Glucosamine/galactosamine-6-phosphate isomerase" evidence="8">
    <location>
        <begin position="15"/>
        <end position="232"/>
    </location>
</feature>
<dbReference type="InterPro" id="IPR039104">
    <property type="entry name" value="6PGL"/>
</dbReference>
<evidence type="ECO:0000256" key="7">
    <source>
        <dbReference type="RuleBase" id="RU365095"/>
    </source>
</evidence>
<dbReference type="EMBL" id="JAMSKV010000002">
    <property type="protein sequence ID" value="MCQ8277610.1"/>
    <property type="molecule type" value="Genomic_DNA"/>
</dbReference>
<protein>
    <recommendedName>
        <fullName evidence="6 7">6-phosphogluconolactonase</fullName>
        <shortName evidence="7">6PGL</shortName>
        <ecNumber evidence="5 7">3.1.1.31</ecNumber>
    </recommendedName>
</protein>
<evidence type="ECO:0000313" key="10">
    <source>
        <dbReference type="Proteomes" id="UP001524587"/>
    </source>
</evidence>
<dbReference type="InterPro" id="IPR037171">
    <property type="entry name" value="NagB/RpiA_transferase-like"/>
</dbReference>
<dbReference type="Gene3D" id="3.40.50.1360">
    <property type="match status" value="1"/>
</dbReference>
<comment type="catalytic activity">
    <reaction evidence="1 7">
        <text>6-phospho-D-glucono-1,5-lactone + H2O = 6-phospho-D-gluconate + H(+)</text>
        <dbReference type="Rhea" id="RHEA:12556"/>
        <dbReference type="ChEBI" id="CHEBI:15377"/>
        <dbReference type="ChEBI" id="CHEBI:15378"/>
        <dbReference type="ChEBI" id="CHEBI:57955"/>
        <dbReference type="ChEBI" id="CHEBI:58759"/>
        <dbReference type="EC" id="3.1.1.31"/>
    </reaction>
</comment>
<dbReference type="InterPro" id="IPR006148">
    <property type="entry name" value="Glc/Gal-6P_isomerase"/>
</dbReference>
<proteinExistence type="inferred from homology"/>
<organism evidence="9 10">
    <name type="scientific">Endosaccharibacter trunci</name>
    <dbReference type="NCBI Taxonomy" id="2812733"/>
    <lineage>
        <taxon>Bacteria</taxon>
        <taxon>Pseudomonadati</taxon>
        <taxon>Pseudomonadota</taxon>
        <taxon>Alphaproteobacteria</taxon>
        <taxon>Acetobacterales</taxon>
        <taxon>Acetobacteraceae</taxon>
        <taxon>Endosaccharibacter</taxon>
    </lineage>
</organism>
<dbReference type="NCBIfam" id="TIGR01198">
    <property type="entry name" value="pgl"/>
    <property type="match status" value="1"/>
</dbReference>
<dbReference type="Pfam" id="PF01182">
    <property type="entry name" value="Glucosamine_iso"/>
    <property type="match status" value="1"/>
</dbReference>
<gene>
    <name evidence="7 9" type="primary">pgl</name>
    <name evidence="9" type="ORF">NFI95_03990</name>
</gene>
<evidence type="ECO:0000256" key="4">
    <source>
        <dbReference type="ARBA" id="ARBA00010662"/>
    </source>
</evidence>